<feature type="compositionally biased region" description="Polar residues" evidence="9">
    <location>
        <begin position="358"/>
        <end position="372"/>
    </location>
</feature>
<evidence type="ECO:0000256" key="2">
    <source>
        <dbReference type="ARBA" id="ARBA00022475"/>
    </source>
</evidence>
<evidence type="ECO:0000256" key="10">
    <source>
        <dbReference type="SAM" id="Phobius"/>
    </source>
</evidence>
<keyword evidence="5" id="KW-0677">Repeat</keyword>
<evidence type="ECO:0000256" key="7">
    <source>
        <dbReference type="ARBA" id="ARBA00023157"/>
    </source>
</evidence>
<evidence type="ECO:0000256" key="3">
    <source>
        <dbReference type="ARBA" id="ARBA00022536"/>
    </source>
</evidence>
<evidence type="ECO:0000256" key="5">
    <source>
        <dbReference type="ARBA" id="ARBA00022737"/>
    </source>
</evidence>
<dbReference type="SMART" id="SM00200">
    <property type="entry name" value="SEA"/>
    <property type="match status" value="1"/>
</dbReference>
<evidence type="ECO:0000256" key="6">
    <source>
        <dbReference type="ARBA" id="ARBA00023136"/>
    </source>
</evidence>
<keyword evidence="10" id="KW-0812">Transmembrane</keyword>
<keyword evidence="6 10" id="KW-0472">Membrane</keyword>
<keyword evidence="4 11" id="KW-0732">Signal</keyword>
<keyword evidence="10" id="KW-1133">Transmembrane helix</keyword>
<feature type="compositionally biased region" description="Low complexity" evidence="9">
    <location>
        <begin position="27"/>
        <end position="41"/>
    </location>
</feature>
<proteinExistence type="predicted"/>
<protein>
    <recommendedName>
        <fullName evidence="12">SEA domain-containing protein</fullName>
    </recommendedName>
</protein>
<dbReference type="PANTHER" id="PTHR24037">
    <property type="entry name" value="HEART DEVELOPMENT PROTEIN WITH EGF-LIKE DOMAINS 1"/>
    <property type="match status" value="1"/>
</dbReference>
<dbReference type="InterPro" id="IPR036364">
    <property type="entry name" value="SEA_dom_sf"/>
</dbReference>
<sequence>MNIPLKALLIFCLVAAITAQTSANGVSSTPATTDATEASTTDVPSSAPATTDATEASTTNVPSSAPATTDATEASTADVPSSAPATTDATEVTGTSSTDDTPVTSTAATTIITTQGPCAANPCIGESTCEERFGGLFACICRPGLVYLEMRGCIQTKLFPGSLTLNRDFLTDMDNKKSQAFQETASEIEEALRNILSNDDNGYINSTVLRLSQGSIIAEVQNFYELSSDVTLESVTAMIQNGSAGIANFTDFKSLPSCSTGYCDNTTTICAENNGILTCTCEKGYIKSQSTSQACLACPNGKRATDDSEKCEDCPTGFTGFNCNDPYLLVVIVVSTVLGALLIIFIVALIVVSCRNPKGSSSSPVDFSSNYGNKELHKPTGVPRIPRANPDANNLEMTDSGSNQALVTRDRPESKARYNDYEDISYSGQIPPAYSGYSGRGVENGGAHNPYFRQDDDKMRRY</sequence>
<evidence type="ECO:0000256" key="8">
    <source>
        <dbReference type="ARBA" id="ARBA00023180"/>
    </source>
</evidence>
<keyword evidence="2" id="KW-1003">Cell membrane</keyword>
<dbReference type="PANTHER" id="PTHR24037:SF7">
    <property type="entry name" value="FLOCCULATION PROTEIN FLO11 ISOFORM X1-RELATED"/>
    <property type="match status" value="1"/>
</dbReference>
<feature type="domain" description="SEA" evidence="12">
    <location>
        <begin position="155"/>
        <end position="259"/>
    </location>
</feature>
<comment type="caution">
    <text evidence="13">The sequence shown here is derived from an EMBL/GenBank/DDBJ whole genome shotgun (WGS) entry which is preliminary data.</text>
</comment>
<dbReference type="InterPro" id="IPR000082">
    <property type="entry name" value="SEA_dom"/>
</dbReference>
<feature type="chain" id="PRO_5046741271" description="SEA domain-containing protein" evidence="11">
    <location>
        <begin position="24"/>
        <end position="462"/>
    </location>
</feature>
<dbReference type="Gene3D" id="3.30.70.960">
    <property type="entry name" value="SEA domain"/>
    <property type="match status" value="1"/>
</dbReference>
<keyword evidence="14" id="KW-1185">Reference proteome</keyword>
<keyword evidence="3" id="KW-0245">EGF-like domain</keyword>
<evidence type="ECO:0000256" key="4">
    <source>
        <dbReference type="ARBA" id="ARBA00022729"/>
    </source>
</evidence>
<evidence type="ECO:0000259" key="12">
    <source>
        <dbReference type="PROSITE" id="PS50024"/>
    </source>
</evidence>
<feature type="signal peptide" evidence="11">
    <location>
        <begin position="1"/>
        <end position="23"/>
    </location>
</feature>
<name>A0ABR3MGK0_9TELE</name>
<feature type="transmembrane region" description="Helical" evidence="10">
    <location>
        <begin position="327"/>
        <end position="352"/>
    </location>
</feature>
<accession>A0ABR3MGK0</accession>
<feature type="compositionally biased region" description="Polar residues" evidence="9">
    <location>
        <begin position="42"/>
        <end position="61"/>
    </location>
</feature>
<keyword evidence="7" id="KW-1015">Disulfide bond</keyword>
<organism evidence="13 14">
    <name type="scientific">Cirrhinus molitorella</name>
    <name type="common">mud carp</name>
    <dbReference type="NCBI Taxonomy" id="172907"/>
    <lineage>
        <taxon>Eukaryota</taxon>
        <taxon>Metazoa</taxon>
        <taxon>Chordata</taxon>
        <taxon>Craniata</taxon>
        <taxon>Vertebrata</taxon>
        <taxon>Euteleostomi</taxon>
        <taxon>Actinopterygii</taxon>
        <taxon>Neopterygii</taxon>
        <taxon>Teleostei</taxon>
        <taxon>Ostariophysi</taxon>
        <taxon>Cypriniformes</taxon>
        <taxon>Cyprinidae</taxon>
        <taxon>Labeoninae</taxon>
        <taxon>Labeonini</taxon>
        <taxon>Cirrhinus</taxon>
    </lineage>
</organism>
<keyword evidence="8" id="KW-0325">Glycoprotein</keyword>
<dbReference type="Pfam" id="PF01390">
    <property type="entry name" value="SEA"/>
    <property type="match status" value="1"/>
</dbReference>
<feature type="compositionally biased region" description="Basic and acidic residues" evidence="9">
    <location>
        <begin position="453"/>
        <end position="462"/>
    </location>
</feature>
<dbReference type="PROSITE" id="PS50024">
    <property type="entry name" value="SEA"/>
    <property type="match status" value="1"/>
</dbReference>
<evidence type="ECO:0000256" key="1">
    <source>
        <dbReference type="ARBA" id="ARBA00004236"/>
    </source>
</evidence>
<feature type="compositionally biased region" description="Low complexity" evidence="9">
    <location>
        <begin position="92"/>
        <end position="103"/>
    </location>
</feature>
<evidence type="ECO:0000256" key="11">
    <source>
        <dbReference type="SAM" id="SignalP"/>
    </source>
</evidence>
<reference evidence="13 14" key="1">
    <citation type="submission" date="2023-09" db="EMBL/GenBank/DDBJ databases">
        <authorList>
            <person name="Wang M."/>
        </authorList>
    </citation>
    <scope>NUCLEOTIDE SEQUENCE [LARGE SCALE GENOMIC DNA]</scope>
    <source>
        <strain evidence="13">GT-2023</strain>
        <tissue evidence="13">Liver</tissue>
    </source>
</reference>
<feature type="compositionally biased region" description="Low complexity" evidence="9">
    <location>
        <begin position="62"/>
        <end position="78"/>
    </location>
</feature>
<dbReference type="Proteomes" id="UP001558613">
    <property type="component" value="Unassembled WGS sequence"/>
</dbReference>
<dbReference type="EMBL" id="JAYMGO010000012">
    <property type="protein sequence ID" value="KAL1264217.1"/>
    <property type="molecule type" value="Genomic_DNA"/>
</dbReference>
<comment type="subcellular location">
    <subcellularLocation>
        <location evidence="1">Cell membrane</location>
    </subcellularLocation>
</comment>
<gene>
    <name evidence="13" type="ORF">QQF64_004572</name>
</gene>
<feature type="region of interest" description="Disordered" evidence="9">
    <location>
        <begin position="358"/>
        <end position="462"/>
    </location>
</feature>
<evidence type="ECO:0000256" key="9">
    <source>
        <dbReference type="SAM" id="MobiDB-lite"/>
    </source>
</evidence>
<feature type="compositionally biased region" description="Polar residues" evidence="9">
    <location>
        <begin position="391"/>
        <end position="406"/>
    </location>
</feature>
<dbReference type="SUPFAM" id="SSF82671">
    <property type="entry name" value="SEA domain"/>
    <property type="match status" value="1"/>
</dbReference>
<feature type="region of interest" description="Disordered" evidence="9">
    <location>
        <begin position="23"/>
        <end position="103"/>
    </location>
</feature>
<evidence type="ECO:0000313" key="13">
    <source>
        <dbReference type="EMBL" id="KAL1264217.1"/>
    </source>
</evidence>
<feature type="compositionally biased region" description="Basic and acidic residues" evidence="9">
    <location>
        <begin position="408"/>
        <end position="420"/>
    </location>
</feature>
<evidence type="ECO:0000313" key="14">
    <source>
        <dbReference type="Proteomes" id="UP001558613"/>
    </source>
</evidence>